<evidence type="ECO:0000313" key="2">
    <source>
        <dbReference type="EMBL" id="AKF07807.1"/>
    </source>
</evidence>
<keyword evidence="1" id="KW-0812">Transmembrane</keyword>
<reference evidence="2 3" key="1">
    <citation type="submission" date="2015-03" db="EMBL/GenBank/DDBJ databases">
        <title>Genome assembly of Sandaracinus amylolyticus DSM 53668.</title>
        <authorList>
            <person name="Sharma G."/>
            <person name="Subramanian S."/>
        </authorList>
    </citation>
    <scope>NUCLEOTIDE SEQUENCE [LARGE SCALE GENOMIC DNA]</scope>
    <source>
        <strain evidence="2 3">DSM 53668</strain>
    </source>
</reference>
<gene>
    <name evidence="2" type="ORF">DB32_004956</name>
</gene>
<dbReference type="KEGG" id="samy:DB32_004956"/>
<protein>
    <submittedName>
        <fullName evidence="2">Uncharacterized protein</fullName>
    </submittedName>
</protein>
<name>A0A0F6YK86_9BACT</name>
<evidence type="ECO:0000256" key="1">
    <source>
        <dbReference type="SAM" id="Phobius"/>
    </source>
</evidence>
<feature type="transmembrane region" description="Helical" evidence="1">
    <location>
        <begin position="355"/>
        <end position="375"/>
    </location>
</feature>
<keyword evidence="3" id="KW-1185">Reference proteome</keyword>
<organism evidence="2 3">
    <name type="scientific">Sandaracinus amylolyticus</name>
    <dbReference type="NCBI Taxonomy" id="927083"/>
    <lineage>
        <taxon>Bacteria</taxon>
        <taxon>Pseudomonadati</taxon>
        <taxon>Myxococcota</taxon>
        <taxon>Polyangia</taxon>
        <taxon>Polyangiales</taxon>
        <taxon>Sandaracinaceae</taxon>
        <taxon>Sandaracinus</taxon>
    </lineage>
</organism>
<dbReference type="AlphaFoldDB" id="A0A0F6YK86"/>
<dbReference type="STRING" id="927083.DB32_004956"/>
<dbReference type="EMBL" id="CP011125">
    <property type="protein sequence ID" value="AKF07807.1"/>
    <property type="molecule type" value="Genomic_DNA"/>
</dbReference>
<keyword evidence="1" id="KW-1133">Transmembrane helix</keyword>
<sequence>MPRKATPTPSMPAPPAPADPVRRIADEVRAHAARDALGALALDVLSRQAKGRVLFAGREFVEKRATEHGVVRDQAQTGAGNLLGVLERGPESDVERATVTAFAVHGLGERLARASTEDASSLVARFVRHADWLELATSYSVLPFVDAVLASELAARVWAEVAQAVVDDASGPSGSSASMRARNAARLTALAASSASAAREGLAAVASTSGIDGATRALATTLHGGPVTSGDARIRGRVVQPRRSGALAVLRWVSGWALASWTVRAIGALLGFRREAELALGARGIELREERFVLGRKVGETRSTVAPQSILEAGREVRYPSLHLLVGAIALSFGLLFGGLVLFDGARSGELTLMLAGAALALGGAGLDLALDVLVPGRRGRVTVDVAVHRGRVLRLGRVPLDEADRFLGALRDRRA</sequence>
<dbReference type="RefSeq" id="WP_157069348.1">
    <property type="nucleotide sequence ID" value="NZ_CP011125.1"/>
</dbReference>
<keyword evidence="1" id="KW-0472">Membrane</keyword>
<evidence type="ECO:0000313" key="3">
    <source>
        <dbReference type="Proteomes" id="UP000034883"/>
    </source>
</evidence>
<proteinExistence type="predicted"/>
<dbReference type="Proteomes" id="UP000034883">
    <property type="component" value="Chromosome"/>
</dbReference>
<accession>A0A0F6YK86</accession>
<feature type="transmembrane region" description="Helical" evidence="1">
    <location>
        <begin position="322"/>
        <end position="343"/>
    </location>
</feature>